<dbReference type="InterPro" id="IPR014880">
    <property type="entry name" value="SoxZ_dom"/>
</dbReference>
<evidence type="ECO:0000256" key="1">
    <source>
        <dbReference type="SAM" id="SignalP"/>
    </source>
</evidence>
<dbReference type="OrthoDB" id="8538315at2"/>
<dbReference type="AlphaFoldDB" id="A0A5C4MNZ2"/>
<proteinExistence type="predicted"/>
<feature type="chain" id="PRO_5023139890" evidence="1">
    <location>
        <begin position="21"/>
        <end position="266"/>
    </location>
</feature>
<feature type="domain" description="Ig-like SoxY" evidence="3">
    <location>
        <begin position="40"/>
        <end position="145"/>
    </location>
</feature>
<name>A0A5C4MNZ2_9RHOB</name>
<dbReference type="Pfam" id="PF13501">
    <property type="entry name" value="SoxY"/>
    <property type="match status" value="1"/>
</dbReference>
<feature type="signal peptide" evidence="1">
    <location>
        <begin position="1"/>
        <end position="20"/>
    </location>
</feature>
<evidence type="ECO:0000313" key="4">
    <source>
        <dbReference type="EMBL" id="TNC44864.1"/>
    </source>
</evidence>
<organism evidence="4 5">
    <name type="scientific">Rubellimicrobium rubrum</name>
    <dbReference type="NCBI Taxonomy" id="2585369"/>
    <lineage>
        <taxon>Bacteria</taxon>
        <taxon>Pseudomonadati</taxon>
        <taxon>Pseudomonadota</taxon>
        <taxon>Alphaproteobacteria</taxon>
        <taxon>Rhodobacterales</taxon>
        <taxon>Roseobacteraceae</taxon>
        <taxon>Rubellimicrobium</taxon>
    </lineage>
</organism>
<gene>
    <name evidence="4" type="ORF">FHG66_20440</name>
</gene>
<dbReference type="SUPFAM" id="SSF81296">
    <property type="entry name" value="E set domains"/>
    <property type="match status" value="1"/>
</dbReference>
<dbReference type="InterPro" id="IPR013783">
    <property type="entry name" value="Ig-like_fold"/>
</dbReference>
<dbReference type="InterPro" id="IPR038162">
    <property type="entry name" value="SoxY_sf"/>
</dbReference>
<dbReference type="InterPro" id="IPR032711">
    <property type="entry name" value="SoxY"/>
</dbReference>
<dbReference type="Gene3D" id="2.60.40.10">
    <property type="entry name" value="Immunoglobulins"/>
    <property type="match status" value="1"/>
</dbReference>
<dbReference type="Gene3D" id="2.60.40.2470">
    <property type="entry name" value="SoxY domain"/>
    <property type="match status" value="1"/>
</dbReference>
<keyword evidence="1" id="KW-0732">Signal</keyword>
<comment type="caution">
    <text evidence="4">The sequence shown here is derived from an EMBL/GenBank/DDBJ whole genome shotgun (WGS) entry which is preliminary data.</text>
</comment>
<evidence type="ECO:0000313" key="5">
    <source>
        <dbReference type="Proteomes" id="UP000305887"/>
    </source>
</evidence>
<sequence length="266" mass="28357">MTRLLLAPLFVALSVGSVAAQDRPNPLIEGETWAYLAPSILGEVTPAPAGDALALDAPVRADDAATVPIHLVQPAGGPPLHGMTLVIDENPSPVAAEIAFGPALMPLDFELRVRVNQYSNVRAIATTGQGEVLMAGAYVKASGGCSAPASRSPEEATAGLGEMRLRGFGEAGDGRQEAQVMIRHPQFSGLQRDQVTQLWIPAHFIERIEVYQGEEMLFTLTGGISVSENPVFRFRYVDNGAPGFRVMARDTEGNVFEQTLPKQPAT</sequence>
<feature type="domain" description="Sulphur oxidation protein SoxZ" evidence="2">
    <location>
        <begin position="174"/>
        <end position="259"/>
    </location>
</feature>
<dbReference type="Proteomes" id="UP000305887">
    <property type="component" value="Unassembled WGS sequence"/>
</dbReference>
<dbReference type="NCBIfam" id="TIGR04557">
    <property type="entry name" value="fuse_rel_SoxYZ"/>
    <property type="match status" value="1"/>
</dbReference>
<dbReference type="EMBL" id="VDFU01000053">
    <property type="protein sequence ID" value="TNC44864.1"/>
    <property type="molecule type" value="Genomic_DNA"/>
</dbReference>
<dbReference type="InterPro" id="IPR014756">
    <property type="entry name" value="Ig_E-set"/>
</dbReference>
<accession>A0A5C4MNZ2</accession>
<evidence type="ECO:0000259" key="2">
    <source>
        <dbReference type="Pfam" id="PF08770"/>
    </source>
</evidence>
<reference evidence="4 5" key="1">
    <citation type="submission" date="2019-06" db="EMBL/GenBank/DDBJ databases">
        <title>YIM 131921 draft genome.</title>
        <authorList>
            <person name="Jiang L."/>
        </authorList>
    </citation>
    <scope>NUCLEOTIDE SEQUENCE [LARGE SCALE GENOMIC DNA]</scope>
    <source>
        <strain evidence="4 5">YIM 131921</strain>
    </source>
</reference>
<dbReference type="InterPro" id="IPR030831">
    <property type="entry name" value="Fuse-rel_SoxYZ"/>
</dbReference>
<keyword evidence="5" id="KW-1185">Reference proteome</keyword>
<dbReference type="Pfam" id="PF08770">
    <property type="entry name" value="SoxZ"/>
    <property type="match status" value="1"/>
</dbReference>
<protein>
    <submittedName>
        <fullName evidence="4">Quinoprotein dehydrogenase-associated SoxYZ-like carrier</fullName>
    </submittedName>
</protein>
<evidence type="ECO:0000259" key="3">
    <source>
        <dbReference type="Pfam" id="PF13501"/>
    </source>
</evidence>
<dbReference type="RefSeq" id="WP_139078997.1">
    <property type="nucleotide sequence ID" value="NZ_VDFU01000053.1"/>
</dbReference>